<reference evidence="3" key="2">
    <citation type="submission" date="2013-10" db="EMBL/GenBank/DDBJ databases">
        <authorList>
            <person name="Aslett M."/>
        </authorList>
    </citation>
    <scope>NUCLEOTIDE SEQUENCE [LARGE SCALE GENOMIC DNA]</scope>
    <source>
        <strain evidence="3">Houghton</strain>
    </source>
</reference>
<protein>
    <recommendedName>
        <fullName evidence="2">Ubiquinol-cytochrome c chaperone domain-containing protein</fullName>
    </recommendedName>
</protein>
<dbReference type="VEuPathDB" id="ToxoDB:EAH_00064590"/>
<dbReference type="InterPro" id="IPR021150">
    <property type="entry name" value="Ubiq_cyt_c_chap"/>
</dbReference>
<organism evidence="3 4">
    <name type="scientific">Eimeria acervulina</name>
    <name type="common">Coccidian parasite</name>
    <dbReference type="NCBI Taxonomy" id="5801"/>
    <lineage>
        <taxon>Eukaryota</taxon>
        <taxon>Sar</taxon>
        <taxon>Alveolata</taxon>
        <taxon>Apicomplexa</taxon>
        <taxon>Conoidasida</taxon>
        <taxon>Coccidia</taxon>
        <taxon>Eucoccidiorida</taxon>
        <taxon>Eimeriorina</taxon>
        <taxon>Eimeriidae</taxon>
        <taxon>Eimeria</taxon>
    </lineage>
</organism>
<dbReference type="Pfam" id="PF03981">
    <property type="entry name" value="Ubiq_cyt_C_chap"/>
    <property type="match status" value="1"/>
</dbReference>
<proteinExistence type="predicted"/>
<evidence type="ECO:0000313" key="4">
    <source>
        <dbReference type="Proteomes" id="UP000018050"/>
    </source>
</evidence>
<dbReference type="RefSeq" id="XP_013248404.1">
    <property type="nucleotide sequence ID" value="XM_013392950.1"/>
</dbReference>
<feature type="compositionally biased region" description="Low complexity" evidence="1">
    <location>
        <begin position="35"/>
        <end position="51"/>
    </location>
</feature>
<evidence type="ECO:0000313" key="3">
    <source>
        <dbReference type="EMBL" id="CDI82076.1"/>
    </source>
</evidence>
<feature type="region of interest" description="Disordered" evidence="1">
    <location>
        <begin position="32"/>
        <end position="51"/>
    </location>
</feature>
<reference evidence="3" key="1">
    <citation type="submission" date="2013-10" db="EMBL/GenBank/DDBJ databases">
        <title>Genomic analysis of the causative agents of coccidiosis in chickens.</title>
        <authorList>
            <person name="Reid A.J."/>
            <person name="Blake D."/>
            <person name="Billington K."/>
            <person name="Browne H."/>
            <person name="Dunn M."/>
            <person name="Hung S."/>
            <person name="Kawahara F."/>
            <person name="Miranda-Saavedra D."/>
            <person name="Mourier T."/>
            <person name="Nagra H."/>
            <person name="Otto T.D."/>
            <person name="Rawlings N."/>
            <person name="Sanchez A."/>
            <person name="Sanders M."/>
            <person name="Subramaniam C."/>
            <person name="Tay Y."/>
            <person name="Dear P."/>
            <person name="Doerig C."/>
            <person name="Gruber A."/>
            <person name="Parkinson J."/>
            <person name="Shirley M."/>
            <person name="Wan K.L."/>
            <person name="Berriman M."/>
            <person name="Tomley F."/>
            <person name="Pain A."/>
        </authorList>
    </citation>
    <scope>NUCLEOTIDE SEQUENCE [LARGE SCALE GENOMIC DNA]</scope>
    <source>
        <strain evidence="3">Houghton</strain>
    </source>
</reference>
<evidence type="ECO:0000256" key="1">
    <source>
        <dbReference type="SAM" id="MobiDB-lite"/>
    </source>
</evidence>
<dbReference type="Proteomes" id="UP000018050">
    <property type="component" value="Unassembled WGS sequence"/>
</dbReference>
<evidence type="ECO:0000259" key="2">
    <source>
        <dbReference type="Pfam" id="PF03981"/>
    </source>
</evidence>
<feature type="compositionally biased region" description="Basic and acidic residues" evidence="1">
    <location>
        <begin position="142"/>
        <end position="159"/>
    </location>
</feature>
<feature type="domain" description="Ubiquinol-cytochrome c chaperone" evidence="2">
    <location>
        <begin position="237"/>
        <end position="311"/>
    </location>
</feature>
<dbReference type="AlphaFoldDB" id="U6GPE7"/>
<keyword evidence="4" id="KW-1185">Reference proteome</keyword>
<feature type="region of interest" description="Disordered" evidence="1">
    <location>
        <begin position="132"/>
        <end position="222"/>
    </location>
</feature>
<dbReference type="EMBL" id="HG672010">
    <property type="protein sequence ID" value="CDI82076.1"/>
    <property type="molecule type" value="Genomic_DNA"/>
</dbReference>
<accession>U6GPE7</accession>
<sequence length="313" mass="33375">MFNCRLMQSSKSKKSSFFNNPLLSIPYTNTRALTSSSSSSSSSSNSSSSSSRMKDWFASWLPQRITPLTPEEVREALTRRVYVHRMMQIAAEASSNSSNSSTKQQTQTITQTANVLLSSSAAASTAALHTAEGAPKKALKGAPKEALKGALKEAPKETLKGALKGAPKETLKGAPKGASEGTPIGGAPKEGGPHQSKGFEGGPLERPLEEGPPLGAPFGGPPPVPEGLGLAIRISALRAEVSGEILNEVLFRQVWGLIRDWLKIKKVGEFQFQAELKNCQAYAFGLMVSLDQAMTEGEICPARIKEALWGCFV</sequence>
<gene>
    <name evidence="3" type="ORF">EAH_00064590</name>
</gene>
<dbReference type="OrthoDB" id="347589at2759"/>
<dbReference type="GeneID" id="25274529"/>
<name>U6GPE7_EIMAC</name>